<evidence type="ECO:0000256" key="4">
    <source>
        <dbReference type="ARBA" id="ARBA00023136"/>
    </source>
</evidence>
<proteinExistence type="predicted"/>
<comment type="caution">
    <text evidence="7">The sequence shown here is derived from an EMBL/GenBank/DDBJ whole genome shotgun (WGS) entry which is preliminary data.</text>
</comment>
<accession>A0ABP3PTX4</accession>
<keyword evidence="8" id="KW-1185">Reference proteome</keyword>
<keyword evidence="3" id="KW-0812">Transmembrane</keyword>
<evidence type="ECO:0000256" key="2">
    <source>
        <dbReference type="ARBA" id="ARBA00022452"/>
    </source>
</evidence>
<dbReference type="PANTHER" id="PTHR30026">
    <property type="entry name" value="OUTER MEMBRANE PROTEIN TOLC"/>
    <property type="match status" value="1"/>
</dbReference>
<dbReference type="PANTHER" id="PTHR30026:SF20">
    <property type="entry name" value="OUTER MEMBRANE PROTEIN TOLC"/>
    <property type="match status" value="1"/>
</dbReference>
<comment type="subcellular location">
    <subcellularLocation>
        <location evidence="1">Cell outer membrane</location>
    </subcellularLocation>
</comment>
<name>A0ABP3PTX4_9PROT</name>
<dbReference type="InterPro" id="IPR051906">
    <property type="entry name" value="TolC-like"/>
</dbReference>
<protein>
    <submittedName>
        <fullName evidence="7">TolC family protein</fullName>
    </submittedName>
</protein>
<sequence>MLLALLLAPLPAAAQQRASLANHLEQALAIDAAFRTLAAQRDAVAAQRALVRSAIPGSPSVGGDWRSNLRAGPGEANEANLDVAAPVWLPGQRAALGDTVRAGVEEFEARLLLRRLEVAGLLREALWNAASAGRDLRVARDRLATSRDIARDVQRRVDLGDIPFTDSLLVQNETLGAELGLAQAEAALIAARAVYRVLTGGAEPDLPAEAVIVVPPRVHPALLAANAGVAAAEAQVRLVAATPRDNPEVGVFGRNDAGRVNDLGASLGVRVRVPLASNARNIPRAASAQADLTRAVAERALRLRLLNAEIEASRVALRAAEEAARIARRRLAVANQQLDLARRAFNAGETGLFDLFRIRQLQVEAAGGQAQAEVNAGRARSRVNQAVGAVPGAEAHFVSAR</sequence>
<keyword evidence="5" id="KW-0998">Cell outer membrane</keyword>
<keyword evidence="4" id="KW-0472">Membrane</keyword>
<dbReference type="SUPFAM" id="SSF56954">
    <property type="entry name" value="Outer membrane efflux proteins (OEP)"/>
    <property type="match status" value="1"/>
</dbReference>
<evidence type="ECO:0000256" key="6">
    <source>
        <dbReference type="SAM" id="Coils"/>
    </source>
</evidence>
<keyword evidence="2" id="KW-1134">Transmembrane beta strand</keyword>
<gene>
    <name evidence="7" type="ORF">GCM10009416_12910</name>
</gene>
<evidence type="ECO:0000256" key="5">
    <source>
        <dbReference type="ARBA" id="ARBA00023237"/>
    </source>
</evidence>
<dbReference type="Gene3D" id="1.20.1600.10">
    <property type="entry name" value="Outer membrane efflux proteins (OEP)"/>
    <property type="match status" value="1"/>
</dbReference>
<dbReference type="Proteomes" id="UP001501588">
    <property type="component" value="Unassembled WGS sequence"/>
</dbReference>
<organism evidence="7 8">
    <name type="scientific">Craurococcus roseus</name>
    <dbReference type="NCBI Taxonomy" id="77585"/>
    <lineage>
        <taxon>Bacteria</taxon>
        <taxon>Pseudomonadati</taxon>
        <taxon>Pseudomonadota</taxon>
        <taxon>Alphaproteobacteria</taxon>
        <taxon>Acetobacterales</taxon>
        <taxon>Acetobacteraceae</taxon>
        <taxon>Craurococcus</taxon>
    </lineage>
</organism>
<feature type="coiled-coil region" evidence="6">
    <location>
        <begin position="303"/>
        <end position="344"/>
    </location>
</feature>
<dbReference type="EMBL" id="BAAAFZ010000011">
    <property type="protein sequence ID" value="GAA0575638.1"/>
    <property type="molecule type" value="Genomic_DNA"/>
</dbReference>
<evidence type="ECO:0000313" key="7">
    <source>
        <dbReference type="EMBL" id="GAA0575638.1"/>
    </source>
</evidence>
<evidence type="ECO:0000313" key="8">
    <source>
        <dbReference type="Proteomes" id="UP001501588"/>
    </source>
</evidence>
<evidence type="ECO:0000256" key="1">
    <source>
        <dbReference type="ARBA" id="ARBA00004442"/>
    </source>
</evidence>
<reference evidence="8" key="1">
    <citation type="journal article" date="2019" name="Int. J. Syst. Evol. Microbiol.">
        <title>The Global Catalogue of Microorganisms (GCM) 10K type strain sequencing project: providing services to taxonomists for standard genome sequencing and annotation.</title>
        <authorList>
            <consortium name="The Broad Institute Genomics Platform"/>
            <consortium name="The Broad Institute Genome Sequencing Center for Infectious Disease"/>
            <person name="Wu L."/>
            <person name="Ma J."/>
        </authorList>
    </citation>
    <scope>NUCLEOTIDE SEQUENCE [LARGE SCALE GENOMIC DNA]</scope>
    <source>
        <strain evidence="8">JCM 9933</strain>
    </source>
</reference>
<evidence type="ECO:0000256" key="3">
    <source>
        <dbReference type="ARBA" id="ARBA00022692"/>
    </source>
</evidence>
<keyword evidence="6" id="KW-0175">Coiled coil</keyword>